<keyword evidence="2" id="KW-1185">Reference proteome</keyword>
<evidence type="ECO:0000313" key="2">
    <source>
        <dbReference type="Proteomes" id="UP000321863"/>
    </source>
</evidence>
<dbReference type="Proteomes" id="UP000321863">
    <property type="component" value="Unassembled WGS sequence"/>
</dbReference>
<dbReference type="OrthoDB" id="1324140at2"/>
<name>A0A511YQ31_9FLAO</name>
<accession>A0A511YQ31</accession>
<gene>
    <name evidence="1" type="ORF">CHA01nite_30440</name>
</gene>
<dbReference type="RefSeq" id="WP_146942949.1">
    <property type="nucleotide sequence ID" value="NZ_BJYJ01000021.1"/>
</dbReference>
<organism evidence="1 2">
    <name type="scientific">Chryseobacterium hagamense</name>
    <dbReference type="NCBI Taxonomy" id="395935"/>
    <lineage>
        <taxon>Bacteria</taxon>
        <taxon>Pseudomonadati</taxon>
        <taxon>Bacteroidota</taxon>
        <taxon>Flavobacteriia</taxon>
        <taxon>Flavobacteriales</taxon>
        <taxon>Weeksellaceae</taxon>
        <taxon>Chryseobacterium group</taxon>
        <taxon>Chryseobacterium</taxon>
    </lineage>
</organism>
<protein>
    <submittedName>
        <fullName evidence="1">Uncharacterized protein</fullName>
    </submittedName>
</protein>
<comment type="caution">
    <text evidence="1">The sequence shown here is derived from an EMBL/GenBank/DDBJ whole genome shotgun (WGS) entry which is preliminary data.</text>
</comment>
<proteinExistence type="predicted"/>
<reference evidence="1 2" key="1">
    <citation type="submission" date="2019-07" db="EMBL/GenBank/DDBJ databases">
        <title>Whole genome shotgun sequence of Chryseobacterium hagamense NBRC 105253.</title>
        <authorList>
            <person name="Hosoyama A."/>
            <person name="Uohara A."/>
            <person name="Ohji S."/>
            <person name="Ichikawa N."/>
        </authorList>
    </citation>
    <scope>NUCLEOTIDE SEQUENCE [LARGE SCALE GENOMIC DNA]</scope>
    <source>
        <strain evidence="1 2">NBRC 105253</strain>
    </source>
</reference>
<sequence length="415" mass="48102">MKDRVTALRLPKNNLGKNFNKVDSLRLPATPLPSAKMLLDMKRKYDEFLKYETDGHYSTVYLVCLMLGMDKKLAKTLAEATEAPDTTIHSEERFELNDTWGHPFGPQQKIHSLTGGFHGIEEFFTAIKFLYTPNDKIEELGKLLHRFGDTYAHTKIDNLKPDDIKEHINLEKVDDETIKKYIDSWQVGSEQNLKSKVEPWVTFFNYYMQEYGAEFLENEIKQKDIFKGKTLKEALKDIYLPKGTSDFIMYGANGLTDEHLSVDGGYPDMIYLRPNWYLIYVENLAWLIANKYNLEYSKLDLSLFNKMVNFLARNINKKPSMKGIIDYEIAKFLGKKEIYIPVYYANSPRILASIDGIKTNYLQIAKNVLELTKKYIVEQGLPSNNIMVEEINNWINPKINIGGFYVTEAFKILLK</sequence>
<dbReference type="AlphaFoldDB" id="A0A511YQ31"/>
<evidence type="ECO:0000313" key="1">
    <source>
        <dbReference type="EMBL" id="GEN77304.1"/>
    </source>
</evidence>
<dbReference type="EMBL" id="BJYJ01000021">
    <property type="protein sequence ID" value="GEN77304.1"/>
    <property type="molecule type" value="Genomic_DNA"/>
</dbReference>